<dbReference type="SUPFAM" id="SSF51569">
    <property type="entry name" value="Aldolase"/>
    <property type="match status" value="1"/>
</dbReference>
<dbReference type="PANTHER" id="PTHR43018:SF2">
    <property type="entry name" value="PHOSPHO-2-DEHYDRO-3-DEOXYHEPTONATE ALDOLASE"/>
    <property type="match status" value="1"/>
</dbReference>
<proteinExistence type="predicted"/>
<accession>A0A809S290</accession>
<dbReference type="GO" id="GO:0016832">
    <property type="term" value="F:aldehyde-lyase activity"/>
    <property type="evidence" value="ECO:0007669"/>
    <property type="project" value="InterPro"/>
</dbReference>
<evidence type="ECO:0000313" key="4">
    <source>
        <dbReference type="Proteomes" id="UP000662873"/>
    </source>
</evidence>
<dbReference type="AlphaFoldDB" id="A0A809S290"/>
<dbReference type="NCBIfam" id="NF009239">
    <property type="entry name" value="PRK12595.1"/>
    <property type="match status" value="1"/>
</dbReference>
<evidence type="ECO:0000259" key="2">
    <source>
        <dbReference type="Pfam" id="PF00793"/>
    </source>
</evidence>
<organism evidence="3 4">
    <name type="scientific">Candidatus Nitrosymbiomonas proteolyticus</name>
    <dbReference type="NCBI Taxonomy" id="2608984"/>
    <lineage>
        <taxon>Bacteria</taxon>
        <taxon>Bacillati</taxon>
        <taxon>Armatimonadota</taxon>
        <taxon>Armatimonadota incertae sedis</taxon>
        <taxon>Candidatus Nitrosymbiomonas</taxon>
    </lineage>
</organism>
<dbReference type="InterPro" id="IPR006218">
    <property type="entry name" value="DAHP1/KDSA"/>
</dbReference>
<dbReference type="GO" id="GO:0016740">
    <property type="term" value="F:transferase activity"/>
    <property type="evidence" value="ECO:0007669"/>
    <property type="project" value="UniProtKB-KW"/>
</dbReference>
<dbReference type="Pfam" id="PF00793">
    <property type="entry name" value="DAHP_synth_1"/>
    <property type="match status" value="1"/>
</dbReference>
<dbReference type="EMBL" id="AP021858">
    <property type="protein sequence ID" value="BBO22596.1"/>
    <property type="molecule type" value="Genomic_DNA"/>
</dbReference>
<protein>
    <submittedName>
        <fullName evidence="3">3-deoxy-7-phosphoheptulonate synthase</fullName>
    </submittedName>
</protein>
<evidence type="ECO:0000313" key="3">
    <source>
        <dbReference type="EMBL" id="BBO22596.1"/>
    </source>
</evidence>
<dbReference type="Gene3D" id="3.30.70.1140">
    <property type="entry name" value="Phospho-2-dehydro-3-deoxyheptonate aldolase, domain 1"/>
    <property type="match status" value="1"/>
</dbReference>
<dbReference type="InterPro" id="IPR052899">
    <property type="entry name" value="Class-I_DAHP_synthase"/>
</dbReference>
<dbReference type="NCBIfam" id="NF006421">
    <property type="entry name" value="PRK08673.1"/>
    <property type="match status" value="1"/>
</dbReference>
<dbReference type="PANTHER" id="PTHR43018">
    <property type="entry name" value="PHOSPHO-2-DEHYDRO-3-DEOXYHEPTONATE ALDOLASE"/>
    <property type="match status" value="1"/>
</dbReference>
<keyword evidence="1" id="KW-0808">Transferase</keyword>
<sequence length="352" mass="37590">MIVVLRPSASPSEVEAVVQRVRLEGFQPQAAHDGDRHVLIFSCPDRSQRLRVLGQIRAMPGVESATEPARPYEVVGPHYEGQRREVSIGEIGCGGREFTVIAGPCSIESEESLALTISQLATLGVKAVRAGAYKPSTSPYGFQGLRKRGLEILRSVASEFGVATVTEVLDARDVPLVGEYADCLQIGARNMQNFELLKEVGRQTKPVLLKRGPGAKVDEWLLAAEYIATEGNLDIVLCERGIRTFESGTRNTLDLAGAALARLLTQLPVLADPSHSTGRRDLVGAMSVAAVGAGLDGLLIEVHAEPSHSEKDGAQTLSLEEFETLIRPLKAVAEGVGRSLDSLHPTSAAATS</sequence>
<name>A0A809S290_9BACT</name>
<reference evidence="3" key="1">
    <citation type="journal article" name="DNA Res.">
        <title>The physiological potential of anammox bacteria as revealed by their core genome structure.</title>
        <authorList>
            <person name="Okubo T."/>
            <person name="Toyoda A."/>
            <person name="Fukuhara K."/>
            <person name="Uchiyama I."/>
            <person name="Harigaya Y."/>
            <person name="Kuroiwa M."/>
            <person name="Suzuki T."/>
            <person name="Murakami Y."/>
            <person name="Suwa Y."/>
            <person name="Takami H."/>
        </authorList>
    </citation>
    <scope>NUCLEOTIDE SEQUENCE</scope>
    <source>
        <strain evidence="3">317325-2</strain>
    </source>
</reference>
<dbReference type="Proteomes" id="UP000662873">
    <property type="component" value="Chromosome"/>
</dbReference>
<feature type="domain" description="DAHP synthetase I/KDSA" evidence="2">
    <location>
        <begin position="94"/>
        <end position="329"/>
    </location>
</feature>
<evidence type="ECO:0000256" key="1">
    <source>
        <dbReference type="ARBA" id="ARBA00022679"/>
    </source>
</evidence>
<gene>
    <name evidence="3" type="ORF">NPRO_01910</name>
</gene>
<dbReference type="InterPro" id="IPR006268">
    <property type="entry name" value="DAHP_syn_2"/>
</dbReference>
<dbReference type="NCBIfam" id="TIGR01361">
    <property type="entry name" value="DAHP_synth_Bsub"/>
    <property type="match status" value="1"/>
</dbReference>
<dbReference type="GO" id="GO:0009073">
    <property type="term" value="P:aromatic amino acid family biosynthetic process"/>
    <property type="evidence" value="ECO:0007669"/>
    <property type="project" value="InterPro"/>
</dbReference>
<dbReference type="Gene3D" id="3.20.20.70">
    <property type="entry name" value="Aldolase class I"/>
    <property type="match status" value="1"/>
</dbReference>
<dbReference type="KEGG" id="npy:NPRO_01910"/>
<dbReference type="InterPro" id="IPR013785">
    <property type="entry name" value="Aldolase_TIM"/>
</dbReference>